<keyword evidence="10" id="KW-0472">Membrane</keyword>
<evidence type="ECO:0000256" key="5">
    <source>
        <dbReference type="ARBA" id="ARBA00022553"/>
    </source>
</evidence>
<gene>
    <name evidence="13" type="ORF">PAMC26510_34945</name>
</gene>
<dbReference type="Gene3D" id="1.10.287.130">
    <property type="match status" value="1"/>
</dbReference>
<dbReference type="SMART" id="SM00387">
    <property type="entry name" value="HATPase_c"/>
    <property type="match status" value="1"/>
</dbReference>
<dbReference type="SMART" id="SM00304">
    <property type="entry name" value="HAMP"/>
    <property type="match status" value="1"/>
</dbReference>
<dbReference type="EMBL" id="NBTY01000200">
    <property type="protein sequence ID" value="OTP66530.1"/>
    <property type="molecule type" value="Genomic_DNA"/>
</dbReference>
<dbReference type="Pfam" id="PF00512">
    <property type="entry name" value="HisKA"/>
    <property type="match status" value="1"/>
</dbReference>
<keyword evidence="4" id="KW-1003">Cell membrane</keyword>
<dbReference type="PROSITE" id="PS50885">
    <property type="entry name" value="HAMP"/>
    <property type="match status" value="1"/>
</dbReference>
<accession>A0A242M5R1</accession>
<comment type="caution">
    <text evidence="13">The sequence shown here is derived from an EMBL/GenBank/DDBJ whole genome shotgun (WGS) entry which is preliminary data.</text>
</comment>
<proteinExistence type="predicted"/>
<dbReference type="InterPro" id="IPR003660">
    <property type="entry name" value="HAMP_dom"/>
</dbReference>
<reference evidence="13 14" key="1">
    <citation type="submission" date="2017-03" db="EMBL/GenBank/DDBJ databases">
        <title>Genome analysis of strain PAMC 26510.</title>
        <authorList>
            <person name="Oh H.-M."/>
            <person name="Yang J.-A."/>
        </authorList>
    </citation>
    <scope>NUCLEOTIDE SEQUENCE [LARGE SCALE GENOMIC DNA]</scope>
    <source>
        <strain evidence="13 14">PAMC 26510</strain>
    </source>
</reference>
<keyword evidence="9" id="KW-0067">ATP-binding</keyword>
<evidence type="ECO:0000256" key="6">
    <source>
        <dbReference type="ARBA" id="ARBA00022679"/>
    </source>
</evidence>
<feature type="transmembrane region" description="Helical" evidence="10">
    <location>
        <begin position="132"/>
        <end position="152"/>
    </location>
</feature>
<keyword evidence="10" id="KW-1133">Transmembrane helix</keyword>
<organism evidence="13 14">
    <name type="scientific">Caballeronia sordidicola</name>
    <name type="common">Burkholderia sordidicola</name>
    <dbReference type="NCBI Taxonomy" id="196367"/>
    <lineage>
        <taxon>Bacteria</taxon>
        <taxon>Pseudomonadati</taxon>
        <taxon>Pseudomonadota</taxon>
        <taxon>Betaproteobacteria</taxon>
        <taxon>Burkholderiales</taxon>
        <taxon>Burkholderiaceae</taxon>
        <taxon>Caballeronia</taxon>
    </lineage>
</organism>
<keyword evidence="7" id="KW-0547">Nucleotide-binding</keyword>
<dbReference type="SUPFAM" id="SSF55874">
    <property type="entry name" value="ATPase domain of HSP90 chaperone/DNA topoisomerase II/histidine kinase"/>
    <property type="match status" value="1"/>
</dbReference>
<dbReference type="InterPro" id="IPR003661">
    <property type="entry name" value="HisK_dim/P_dom"/>
</dbReference>
<evidence type="ECO:0000256" key="8">
    <source>
        <dbReference type="ARBA" id="ARBA00022777"/>
    </source>
</evidence>
<evidence type="ECO:0000256" key="3">
    <source>
        <dbReference type="ARBA" id="ARBA00012438"/>
    </source>
</evidence>
<dbReference type="InterPro" id="IPR003594">
    <property type="entry name" value="HATPase_dom"/>
</dbReference>
<dbReference type="InterPro" id="IPR050980">
    <property type="entry name" value="2C_sensor_his_kinase"/>
</dbReference>
<dbReference type="InterPro" id="IPR004358">
    <property type="entry name" value="Sig_transdc_His_kin-like_C"/>
</dbReference>
<dbReference type="GO" id="GO:0005886">
    <property type="term" value="C:plasma membrane"/>
    <property type="evidence" value="ECO:0007669"/>
    <property type="project" value="UniProtKB-SubCell"/>
</dbReference>
<dbReference type="InterPro" id="IPR005467">
    <property type="entry name" value="His_kinase_dom"/>
</dbReference>
<dbReference type="Gene3D" id="6.10.340.10">
    <property type="match status" value="1"/>
</dbReference>
<dbReference type="PRINTS" id="PR00344">
    <property type="entry name" value="BCTRLSENSOR"/>
</dbReference>
<dbReference type="EC" id="2.7.13.3" evidence="3"/>
<dbReference type="Pfam" id="PF00672">
    <property type="entry name" value="HAMP"/>
    <property type="match status" value="1"/>
</dbReference>
<evidence type="ECO:0000313" key="13">
    <source>
        <dbReference type="EMBL" id="OTP66530.1"/>
    </source>
</evidence>
<comment type="catalytic activity">
    <reaction evidence="1">
        <text>ATP + protein L-histidine = ADP + protein N-phospho-L-histidine.</text>
        <dbReference type="EC" id="2.7.13.3"/>
    </reaction>
</comment>
<dbReference type="PANTHER" id="PTHR44936">
    <property type="entry name" value="SENSOR PROTEIN CREC"/>
    <property type="match status" value="1"/>
</dbReference>
<keyword evidence="10" id="KW-0812">Transmembrane</keyword>
<evidence type="ECO:0000256" key="1">
    <source>
        <dbReference type="ARBA" id="ARBA00000085"/>
    </source>
</evidence>
<evidence type="ECO:0000259" key="11">
    <source>
        <dbReference type="PROSITE" id="PS50109"/>
    </source>
</evidence>
<dbReference type="PANTHER" id="PTHR44936:SF10">
    <property type="entry name" value="SENSOR PROTEIN RSTB"/>
    <property type="match status" value="1"/>
</dbReference>
<dbReference type="GO" id="GO:0000155">
    <property type="term" value="F:phosphorelay sensor kinase activity"/>
    <property type="evidence" value="ECO:0007669"/>
    <property type="project" value="InterPro"/>
</dbReference>
<evidence type="ECO:0000256" key="2">
    <source>
        <dbReference type="ARBA" id="ARBA00004651"/>
    </source>
</evidence>
<dbReference type="InterPro" id="IPR036097">
    <property type="entry name" value="HisK_dim/P_sf"/>
</dbReference>
<name>A0A242M5R1_CABSO</name>
<dbReference type="SMART" id="SM00388">
    <property type="entry name" value="HisKA"/>
    <property type="match status" value="1"/>
</dbReference>
<evidence type="ECO:0000256" key="10">
    <source>
        <dbReference type="SAM" id="Phobius"/>
    </source>
</evidence>
<dbReference type="Proteomes" id="UP000194546">
    <property type="component" value="Unassembled WGS sequence"/>
</dbReference>
<evidence type="ECO:0000256" key="7">
    <source>
        <dbReference type="ARBA" id="ARBA00022741"/>
    </source>
</evidence>
<dbReference type="GO" id="GO:0005524">
    <property type="term" value="F:ATP binding"/>
    <property type="evidence" value="ECO:0007669"/>
    <property type="project" value="UniProtKB-KW"/>
</dbReference>
<evidence type="ECO:0000259" key="12">
    <source>
        <dbReference type="PROSITE" id="PS50885"/>
    </source>
</evidence>
<comment type="subcellular location">
    <subcellularLocation>
        <location evidence="2">Cell membrane</location>
        <topology evidence="2">Multi-pass membrane protein</topology>
    </subcellularLocation>
</comment>
<dbReference type="Gene3D" id="3.30.565.10">
    <property type="entry name" value="Histidine kinase-like ATPase, C-terminal domain"/>
    <property type="match status" value="1"/>
</dbReference>
<dbReference type="CDD" id="cd00082">
    <property type="entry name" value="HisKA"/>
    <property type="match status" value="1"/>
</dbReference>
<dbReference type="PROSITE" id="PS50109">
    <property type="entry name" value="HIS_KIN"/>
    <property type="match status" value="1"/>
</dbReference>
<feature type="transmembrane region" description="Helical" evidence="10">
    <location>
        <begin position="6"/>
        <end position="27"/>
    </location>
</feature>
<protein>
    <recommendedName>
        <fullName evidence="3">histidine kinase</fullName>
        <ecNumber evidence="3">2.7.13.3</ecNumber>
    </recommendedName>
</protein>
<keyword evidence="5" id="KW-0597">Phosphoprotein</keyword>
<dbReference type="AlphaFoldDB" id="A0A242M5R1"/>
<keyword evidence="6" id="KW-0808">Transferase</keyword>
<keyword evidence="8 13" id="KW-0418">Kinase</keyword>
<evidence type="ECO:0000313" key="14">
    <source>
        <dbReference type="Proteomes" id="UP000194546"/>
    </source>
</evidence>
<evidence type="ECO:0000256" key="9">
    <source>
        <dbReference type="ARBA" id="ARBA00022840"/>
    </source>
</evidence>
<feature type="domain" description="Histidine kinase" evidence="11">
    <location>
        <begin position="211"/>
        <end position="425"/>
    </location>
</feature>
<dbReference type="CDD" id="cd06225">
    <property type="entry name" value="HAMP"/>
    <property type="match status" value="1"/>
</dbReference>
<sequence length="436" mass="49303">MRRSLIKLYLYVLIGVAISTFMVNYAFMHVFYDRLQKQAIDSLAGYTFLLREYLEQRSKADQVNALAKLQGKSQDKFELIREIDFKELNAKALSDLRAGKVILSPKDYYLLLNNGLIIHVQPREPVNIGPQLLAFGVIALLLLLPVLLWLYFHWRELHILESAAREFGAGRLAVRIRVSKKSNVFELAQQFNDMADQIEMMILHQRDMMRGISHELKTPLARLKFGLALMQSTDSASEQQMRRDALQKDIGELDELISELLTLSRLEQGGVPLEILNVSIPELFDSIAASVANELSDQKLNLAVFSDSSLNCVCDPKLVARALLNLIRNSMRYATCCINLQARALTADTIELLVQDDGPGIPIQDRSSIFEPFYRRDNGSRPHVGGFGLGLAIVRSVVQVHRGQVRLEDTFESGARFIITLPRHHYSKEVITEPNG</sequence>
<feature type="domain" description="HAMP" evidence="12">
    <location>
        <begin position="157"/>
        <end position="203"/>
    </location>
</feature>
<evidence type="ECO:0000256" key="4">
    <source>
        <dbReference type="ARBA" id="ARBA00022475"/>
    </source>
</evidence>
<dbReference type="Pfam" id="PF02518">
    <property type="entry name" value="HATPase_c"/>
    <property type="match status" value="1"/>
</dbReference>
<dbReference type="SUPFAM" id="SSF47384">
    <property type="entry name" value="Homodimeric domain of signal transducing histidine kinase"/>
    <property type="match status" value="1"/>
</dbReference>
<dbReference type="InterPro" id="IPR036890">
    <property type="entry name" value="HATPase_C_sf"/>
</dbReference>